<dbReference type="PANTHER" id="PTHR11037:SF20">
    <property type="entry name" value="PROTEIN GRAINYHEAD"/>
    <property type="match status" value="1"/>
</dbReference>
<protein>
    <recommendedName>
        <fullName evidence="8">Grh/CP2 DB domain-containing protein</fullName>
    </recommendedName>
</protein>
<dbReference type="Pfam" id="PF25416">
    <property type="entry name" value="GRHL1_C"/>
    <property type="match status" value="1"/>
</dbReference>
<comment type="subcellular location">
    <subcellularLocation>
        <location evidence="1 6">Nucleus</location>
    </subcellularLocation>
</comment>
<feature type="domain" description="Grh/CP2 DB" evidence="8">
    <location>
        <begin position="34"/>
        <end position="268"/>
    </location>
</feature>
<feature type="region of interest" description="Disordered" evidence="7">
    <location>
        <begin position="266"/>
        <end position="289"/>
    </location>
</feature>
<dbReference type="PANTHER" id="PTHR11037">
    <property type="entry name" value="TRANSCRIPTION FACTOR CP2"/>
    <property type="match status" value="1"/>
</dbReference>
<reference evidence="9 10" key="1">
    <citation type="submission" date="2024-11" db="EMBL/GenBank/DDBJ databases">
        <title>Chromosome-level genome assembly of the freshwater bivalve Anodonta woodiana.</title>
        <authorList>
            <person name="Chen X."/>
        </authorList>
    </citation>
    <scope>NUCLEOTIDE SEQUENCE [LARGE SCALE GENOMIC DNA]</scope>
    <source>
        <strain evidence="9">MN2024</strain>
        <tissue evidence="9">Gills</tissue>
    </source>
</reference>
<evidence type="ECO:0000259" key="8">
    <source>
        <dbReference type="PROSITE" id="PS51968"/>
    </source>
</evidence>
<dbReference type="Proteomes" id="UP001634394">
    <property type="component" value="Unassembled WGS sequence"/>
</dbReference>
<evidence type="ECO:0000256" key="5">
    <source>
        <dbReference type="ARBA" id="ARBA00023242"/>
    </source>
</evidence>
<organism evidence="9 10">
    <name type="scientific">Sinanodonta woodiana</name>
    <name type="common">Chinese pond mussel</name>
    <name type="synonym">Anodonta woodiana</name>
    <dbReference type="NCBI Taxonomy" id="1069815"/>
    <lineage>
        <taxon>Eukaryota</taxon>
        <taxon>Metazoa</taxon>
        <taxon>Spiralia</taxon>
        <taxon>Lophotrochozoa</taxon>
        <taxon>Mollusca</taxon>
        <taxon>Bivalvia</taxon>
        <taxon>Autobranchia</taxon>
        <taxon>Heteroconchia</taxon>
        <taxon>Palaeoheterodonta</taxon>
        <taxon>Unionida</taxon>
        <taxon>Unionoidea</taxon>
        <taxon>Unionidae</taxon>
        <taxon>Unioninae</taxon>
        <taxon>Sinanodonta</taxon>
    </lineage>
</organism>
<evidence type="ECO:0000256" key="1">
    <source>
        <dbReference type="ARBA" id="ARBA00004123"/>
    </source>
</evidence>
<evidence type="ECO:0000256" key="6">
    <source>
        <dbReference type="PROSITE-ProRule" id="PRU01313"/>
    </source>
</evidence>
<dbReference type="InterPro" id="IPR057520">
    <property type="entry name" value="GRHL1/CP2_C"/>
</dbReference>
<dbReference type="InterPro" id="IPR040167">
    <property type="entry name" value="TF_CP2-like"/>
</dbReference>
<dbReference type="GO" id="GO:0003677">
    <property type="term" value="F:DNA binding"/>
    <property type="evidence" value="ECO:0007669"/>
    <property type="project" value="UniProtKB-KW"/>
</dbReference>
<comment type="caution">
    <text evidence="9">The sequence shown here is derived from an EMBL/GenBank/DDBJ whole genome shotgun (WGS) entry which is preliminary data.</text>
</comment>
<keyword evidence="5 6" id="KW-0539">Nucleus</keyword>
<evidence type="ECO:0000313" key="10">
    <source>
        <dbReference type="Proteomes" id="UP001634394"/>
    </source>
</evidence>
<dbReference type="Pfam" id="PF04516">
    <property type="entry name" value="CP2"/>
    <property type="match status" value="1"/>
</dbReference>
<dbReference type="EMBL" id="JBJQND010000008">
    <property type="protein sequence ID" value="KAL3869309.1"/>
    <property type="molecule type" value="Genomic_DNA"/>
</dbReference>
<keyword evidence="3 6" id="KW-0238">DNA-binding</keyword>
<keyword evidence="10" id="KW-1185">Reference proteome</keyword>
<proteinExistence type="predicted"/>
<evidence type="ECO:0000256" key="4">
    <source>
        <dbReference type="ARBA" id="ARBA00023163"/>
    </source>
</evidence>
<dbReference type="GO" id="GO:0005634">
    <property type="term" value="C:nucleus"/>
    <property type="evidence" value="ECO:0007669"/>
    <property type="project" value="UniProtKB-SubCell"/>
</dbReference>
<accession>A0ABD3W616</accession>
<evidence type="ECO:0000256" key="3">
    <source>
        <dbReference type="ARBA" id="ARBA00023125"/>
    </source>
</evidence>
<dbReference type="InterPro" id="IPR007604">
    <property type="entry name" value="CP2"/>
</dbReference>
<feature type="compositionally biased region" description="Polar residues" evidence="7">
    <location>
        <begin position="267"/>
        <end position="285"/>
    </location>
</feature>
<dbReference type="PROSITE" id="PS51968">
    <property type="entry name" value="GRH_CP2_DB"/>
    <property type="match status" value="1"/>
</dbReference>
<evidence type="ECO:0000256" key="2">
    <source>
        <dbReference type="ARBA" id="ARBA00023015"/>
    </source>
</evidence>
<evidence type="ECO:0000313" key="9">
    <source>
        <dbReference type="EMBL" id="KAL3869309.1"/>
    </source>
</evidence>
<sequence>MQKRRRSVPAMYTKQCWNLAEKTLLPVIPKLEVDPAGYKYFLESPISTTQRIDDDRITYLNKGQYYGLTLQFNGDRVLKNQTVKSVIMAVFREDKHLEDERKAWDFWHSRQHSFKQRVMDIDTKNSIGVIPSNVEEIAYNAVAVRWTPQETPTVKMNIAIHCLSTDFSNQKGVKGLPLHIQIDTYENQKDSYPCSRAFCQIKVFCDKLYDYIHIFDLISARKKGEEIYHPATERSEFYPMADLQTMPVLFTPSFEKDNDSVLRASPVQMTSNDEDGSSSVTSTGDQYDGNYEDGYFSSAKRPRQDSFCPISNVPALLLYTREQHETVFTALMLRIPTVQGLLQAIEEKYKVPASKIQNCYKRSKKGILVRMDDDIVRHYSHESTFMIELNCINENKDHEVIMSEIDFP</sequence>
<keyword evidence="4" id="KW-0804">Transcription</keyword>
<dbReference type="AlphaFoldDB" id="A0ABD3W616"/>
<gene>
    <name evidence="9" type="ORF">ACJMK2_042003</name>
</gene>
<evidence type="ECO:0000256" key="7">
    <source>
        <dbReference type="SAM" id="MobiDB-lite"/>
    </source>
</evidence>
<keyword evidence="2" id="KW-0805">Transcription regulation</keyword>
<name>A0ABD3W616_SINWO</name>